<protein>
    <recommendedName>
        <fullName evidence="4">Lipoprotein</fullName>
    </recommendedName>
</protein>
<organism evidence="2 3">
    <name type="scientific">Bifidobacterium cuniculi</name>
    <dbReference type="NCBI Taxonomy" id="1688"/>
    <lineage>
        <taxon>Bacteria</taxon>
        <taxon>Bacillati</taxon>
        <taxon>Actinomycetota</taxon>
        <taxon>Actinomycetes</taxon>
        <taxon>Bifidobacteriales</taxon>
        <taxon>Bifidobacteriaceae</taxon>
        <taxon>Bifidobacterium</taxon>
    </lineage>
</organism>
<dbReference type="PROSITE" id="PS51257">
    <property type="entry name" value="PROKAR_LIPOPROTEIN"/>
    <property type="match status" value="1"/>
</dbReference>
<feature type="signal peptide" evidence="1">
    <location>
        <begin position="1"/>
        <end position="22"/>
    </location>
</feature>
<sequence>MTSGTRKLVAALTAGCLLAGMAACGSSGGDTQAQDTDDSTTVQTEGARIATSLSARIEDMLRTDTDMSERQRDILERALANDGVVTKADYELAWSNFQQCLADKGYAPMTTTMYQGGVHGPSWMTDVGDRGEGVRDKVTDDVIACKSSENLVVDELYRAAIGNPSLYQVPEVGVADCLRRKNLVPVSYTAKTYQEDQKRVDAAYSEFVASRSVDDAWAEAVKEYGFDYDDPEVQLCHVANGLDIRGQVPGTAVTWKPFG</sequence>
<evidence type="ECO:0008006" key="4">
    <source>
        <dbReference type="Google" id="ProtNLM"/>
    </source>
</evidence>
<dbReference type="AlphaFoldDB" id="A0A087ADI6"/>
<evidence type="ECO:0000256" key="1">
    <source>
        <dbReference type="SAM" id="SignalP"/>
    </source>
</evidence>
<comment type="caution">
    <text evidence="2">The sequence shown here is derived from an EMBL/GenBank/DDBJ whole genome shotgun (WGS) entry which is preliminary data.</text>
</comment>
<dbReference type="eggNOG" id="ENOG5031QKG">
    <property type="taxonomic scope" value="Bacteria"/>
</dbReference>
<dbReference type="EMBL" id="JGYV01000038">
    <property type="protein sequence ID" value="KFI56836.1"/>
    <property type="molecule type" value="Genomic_DNA"/>
</dbReference>
<proteinExistence type="predicted"/>
<dbReference type="Proteomes" id="UP000029067">
    <property type="component" value="Unassembled WGS sequence"/>
</dbReference>
<keyword evidence="3" id="KW-1185">Reference proteome</keyword>
<gene>
    <name evidence="2" type="ORF">BCUN_2158</name>
</gene>
<reference evidence="2 3" key="1">
    <citation type="submission" date="2014-03" db="EMBL/GenBank/DDBJ databases">
        <title>Genomics of Bifidobacteria.</title>
        <authorList>
            <person name="Ventura M."/>
            <person name="Milani C."/>
            <person name="Lugli G.A."/>
        </authorList>
    </citation>
    <scope>NUCLEOTIDE SEQUENCE [LARGE SCALE GENOMIC DNA]</scope>
    <source>
        <strain evidence="2 3">LMG 10738</strain>
    </source>
</reference>
<feature type="chain" id="PRO_5038412352" description="Lipoprotein" evidence="1">
    <location>
        <begin position="23"/>
        <end position="259"/>
    </location>
</feature>
<name>A0A087ADI6_9BIFI</name>
<keyword evidence="1" id="KW-0732">Signal</keyword>
<evidence type="ECO:0000313" key="2">
    <source>
        <dbReference type="EMBL" id="KFI56836.1"/>
    </source>
</evidence>
<accession>A0A087ADI6</accession>
<evidence type="ECO:0000313" key="3">
    <source>
        <dbReference type="Proteomes" id="UP000029067"/>
    </source>
</evidence>